<reference evidence="1" key="1">
    <citation type="submission" date="2022-06" db="EMBL/GenBank/DDBJ databases">
        <authorList>
            <person name="Legras J.-L."/>
            <person name="Devillers H."/>
            <person name="Grondin C."/>
        </authorList>
    </citation>
    <scope>NUCLEOTIDE SEQUENCE</scope>
    <source>
        <strain evidence="1">CLIB 1444</strain>
    </source>
</reference>
<organism evidence="1 2">
    <name type="scientific">[Candida] jaroonii</name>
    <dbReference type="NCBI Taxonomy" id="467808"/>
    <lineage>
        <taxon>Eukaryota</taxon>
        <taxon>Fungi</taxon>
        <taxon>Dikarya</taxon>
        <taxon>Ascomycota</taxon>
        <taxon>Saccharomycotina</taxon>
        <taxon>Pichiomycetes</taxon>
        <taxon>Debaryomycetaceae</taxon>
        <taxon>Yamadazyma</taxon>
    </lineage>
</organism>
<gene>
    <name evidence="1" type="ORF">CLIB1444_17S01354</name>
</gene>
<protein>
    <submittedName>
        <fullName evidence="1">Importin subunit beta-3</fullName>
    </submittedName>
</protein>
<dbReference type="EMBL" id="CALSDN010000017">
    <property type="protein sequence ID" value="CAH6723638.1"/>
    <property type="molecule type" value="Genomic_DNA"/>
</dbReference>
<dbReference type="Proteomes" id="UP001152531">
    <property type="component" value="Unassembled WGS sequence"/>
</dbReference>
<keyword evidence="2" id="KW-1185">Reference proteome</keyword>
<comment type="caution">
    <text evidence="1">The sequence shown here is derived from an EMBL/GenBank/DDBJ whole genome shotgun (WGS) entry which is preliminary data.</text>
</comment>
<accession>A0ACA9YFU5</accession>
<proteinExistence type="predicted"/>
<evidence type="ECO:0000313" key="2">
    <source>
        <dbReference type="Proteomes" id="UP001152531"/>
    </source>
</evidence>
<name>A0ACA9YFU5_9ASCO</name>
<evidence type="ECO:0000313" key="1">
    <source>
        <dbReference type="EMBL" id="CAH6723638.1"/>
    </source>
</evidence>
<sequence>MSVLPADINQNLTELLSNLASADNSSRSIAEKILEEQWSDTQKVEILLTFLSEQACLGSSDMLRSFSAVLFRRIAIKQPNTAKFTDRNIEVIREEARYQIRNTLLNGFLKEESNPVRHKLSDCIAEVAKVYTKPDNQWQELLPALFEAAKNSNPSICESAFRIFASAPEIIGQQYLNDILPVFGQAFTNDNDDVRIASCTAFVEFFKNLPKNVWGRLSPLLPNLLNSLPMFLQSGQDVSLALVLGNLIDLVTVAPKMFKDMFPQIIEFGSMVAKDKELDGGTRSSALELLTCFAESSPNMCKRSDTYSNSMVLVTLSMLTEVCIDDDEASEWNNNTNDDEEDEEIEYDAARQSLDRVCLSLGGNSLAGPLFQYLPQMIQSPNWRERQAALMALSSAAEGCVDVLINEIPKLLQLILPLIQDDHPRVQYACCNALGQMSTDFADVIQRNNGDQVLPALISRLTNNSVPRVQAHAAAALVNFSENSTKEVIEPYLDDLLTNLLGLLHSPKRYVQEQVLTTIAAIADAAEKKFVKYYETLMPLLINVLSTEIDEHNKALLARTIECSSLIALAVGKEMFQNNGQQQIIQLFGNFQANLKDDDDEIRQQLDQAWARVCKLMGRDFLPYLPEILPSLMTTAKASQDINVLDEEEAEEYEASDEWEVIEISGRHVAVHTAALDEKGYAMEILNSYAMELKGDFLPWTQQLASIALPALDFYLHDGVRASAAVALSSTLRCVVLATGANSNEALQLWSQICEKLCKTLTNEPVPELLVAYYSCLRICIELLNSSTLSSIQLNYLNDAIFSNLNEVYERVKDKDNEDDEYTEDVDDEEQEYTDEEILDKINSVIEVIFKKSGNDYLQQFSRLYPVILSLVKEENSHLRTCGLLTIIHLLKYCGESSTNFEEIIPILSECLQSSDVSVKQYAATAIGYAALTGLDRYKDFCISCLQPMFSMISVPDAKADENIYATESMIASISQILSKYSNAIQNLDQYLNKWFEYLPVVHSETSSKFVAQFLIQLIKGQHPIIENNLMKATDYLLSPISHGVLFGSDLTSTIDISRQLLSSLPQDKAIEILSKYKNSNIIQKYFS</sequence>